<dbReference type="AlphaFoldDB" id="A0A8H7VJ73"/>
<dbReference type="Proteomes" id="UP000646827">
    <property type="component" value="Unassembled WGS sequence"/>
</dbReference>
<gene>
    <name evidence="2" type="ORF">INT45_014188</name>
</gene>
<dbReference type="SUPFAM" id="SSF55464">
    <property type="entry name" value="Origin of replication-binding domain, RBD-like"/>
    <property type="match status" value="1"/>
</dbReference>
<protein>
    <submittedName>
        <fullName evidence="2">Uncharacterized protein</fullName>
    </submittedName>
</protein>
<evidence type="ECO:0000313" key="2">
    <source>
        <dbReference type="EMBL" id="KAG2216534.1"/>
    </source>
</evidence>
<evidence type="ECO:0000313" key="3">
    <source>
        <dbReference type="Proteomes" id="UP000646827"/>
    </source>
</evidence>
<reference evidence="2 3" key="1">
    <citation type="submission" date="2020-12" db="EMBL/GenBank/DDBJ databases">
        <title>Metabolic potential, ecology and presence of endohyphal bacteria is reflected in genomic diversity of Mucoromycotina.</title>
        <authorList>
            <person name="Muszewska A."/>
            <person name="Okrasinska A."/>
            <person name="Steczkiewicz K."/>
            <person name="Drgas O."/>
            <person name="Orlowska M."/>
            <person name="Perlinska-Lenart U."/>
            <person name="Aleksandrzak-Piekarczyk T."/>
            <person name="Szatraj K."/>
            <person name="Zielenkiewicz U."/>
            <person name="Pilsyk S."/>
            <person name="Malc E."/>
            <person name="Mieczkowski P."/>
            <person name="Kruszewska J.S."/>
            <person name="Biernat P."/>
            <person name="Pawlowska J."/>
        </authorList>
    </citation>
    <scope>NUCLEOTIDE SEQUENCE [LARGE SCALE GENOMIC DNA]</scope>
    <source>
        <strain evidence="2 3">CBS 142.35</strain>
    </source>
</reference>
<dbReference type="Gene3D" id="3.40.1310.20">
    <property type="match status" value="1"/>
</dbReference>
<proteinExistence type="predicted"/>
<keyword evidence="3" id="KW-1185">Reference proteome</keyword>
<accession>A0A8H7VJ73</accession>
<keyword evidence="1" id="KW-0472">Membrane</keyword>
<dbReference type="EMBL" id="JAEPRB010000391">
    <property type="protein sequence ID" value="KAG2216534.1"/>
    <property type="molecule type" value="Genomic_DNA"/>
</dbReference>
<comment type="caution">
    <text evidence="2">The sequence shown here is derived from an EMBL/GenBank/DDBJ whole genome shotgun (WGS) entry which is preliminary data.</text>
</comment>
<organism evidence="2 3">
    <name type="scientific">Circinella minor</name>
    <dbReference type="NCBI Taxonomy" id="1195481"/>
    <lineage>
        <taxon>Eukaryota</taxon>
        <taxon>Fungi</taxon>
        <taxon>Fungi incertae sedis</taxon>
        <taxon>Mucoromycota</taxon>
        <taxon>Mucoromycotina</taxon>
        <taxon>Mucoromycetes</taxon>
        <taxon>Mucorales</taxon>
        <taxon>Lichtheimiaceae</taxon>
        <taxon>Circinella</taxon>
    </lineage>
</organism>
<evidence type="ECO:0000256" key="1">
    <source>
        <dbReference type="SAM" id="Phobius"/>
    </source>
</evidence>
<keyword evidence="1" id="KW-1133">Transmembrane helix</keyword>
<feature type="transmembrane region" description="Helical" evidence="1">
    <location>
        <begin position="6"/>
        <end position="28"/>
    </location>
</feature>
<name>A0A8H7VJ73_9FUNG</name>
<sequence>MDQINLLTFIAIMAEFVPILGITLTLLIERAKHLAEHHHHIDDVKIIIDQLKGELEKDLKNTKVDKKIKDQSRSRIMGRVRAFVRFLNSSNPHFSDAMLDGNTSSAATSQGDKKFLFQNTKGLFTYICKDFHLTKEQVIEWFTKHEHIGYQIEKAIACDEIAPETGEKHVHIWIQMDERFDTKTARKFFTIDGVTPNIKPGGNPQKAISYCMKGINYVWYNMDPNYEIKTRKMHQQLLGYQLITKQLNMRKATEIYPELLWKYDTVKSNLNSHFHGANMENNLGNKLDIWSMFGIEMICNDY</sequence>
<keyword evidence="1" id="KW-0812">Transmembrane</keyword>